<name>A0ABD5AJ18_VIBSP</name>
<dbReference type="RefSeq" id="WP_102491363.1">
    <property type="nucleotide sequence ID" value="NZ_JAUYVK010000048.1"/>
</dbReference>
<accession>A0ABD5AJ18</accession>
<organism evidence="1 2">
    <name type="scientific">Vibrio splendidus</name>
    <dbReference type="NCBI Taxonomy" id="29497"/>
    <lineage>
        <taxon>Bacteria</taxon>
        <taxon>Pseudomonadati</taxon>
        <taxon>Pseudomonadota</taxon>
        <taxon>Gammaproteobacteria</taxon>
        <taxon>Vibrionales</taxon>
        <taxon>Vibrionaceae</taxon>
        <taxon>Vibrio</taxon>
    </lineage>
</organism>
<protein>
    <recommendedName>
        <fullName evidence="3">Lipoprotein</fullName>
    </recommendedName>
</protein>
<reference evidence="1" key="1">
    <citation type="submission" date="2023-07" db="EMBL/GenBank/DDBJ databases">
        <title>Genome content predicts the carbon catabolic preferences of heterotrophic bacteria.</title>
        <authorList>
            <person name="Gralka M."/>
        </authorList>
    </citation>
    <scope>NUCLEOTIDE SEQUENCE</scope>
    <source>
        <strain evidence="1">6E03</strain>
    </source>
</reference>
<proteinExistence type="predicted"/>
<evidence type="ECO:0000313" key="1">
    <source>
        <dbReference type="EMBL" id="MDP2492316.1"/>
    </source>
</evidence>
<evidence type="ECO:0008006" key="3">
    <source>
        <dbReference type="Google" id="ProtNLM"/>
    </source>
</evidence>
<dbReference type="EMBL" id="JAUYVK010000048">
    <property type="protein sequence ID" value="MDP2492316.1"/>
    <property type="molecule type" value="Genomic_DNA"/>
</dbReference>
<dbReference type="AlphaFoldDB" id="A0ABD5AJ18"/>
<gene>
    <name evidence="1" type="ORF">Q8W38_23480</name>
</gene>
<evidence type="ECO:0000313" key="2">
    <source>
        <dbReference type="Proteomes" id="UP001177883"/>
    </source>
</evidence>
<dbReference type="PROSITE" id="PS51257">
    <property type="entry name" value="PROKAR_LIPOPROTEIN"/>
    <property type="match status" value="1"/>
</dbReference>
<comment type="caution">
    <text evidence="1">The sequence shown here is derived from an EMBL/GenBank/DDBJ whole genome shotgun (WGS) entry which is preliminary data.</text>
</comment>
<dbReference type="Proteomes" id="UP001177883">
    <property type="component" value="Unassembled WGS sequence"/>
</dbReference>
<sequence>MKALISTLVAVTALAGCSSNTNSTPKGMEHLNPDYTAEEYETFSTKDKKDLVYYWKDERAARELSKSKNVTFGYRMLSKYTLYKLGDVEAGAEIVSIALLLRSSEWSSKRDEILTDPEWINAEFENKDILTRQISAFDVPISGNVNERYKLLCEMYTTEDGIYAFDEVLEAVALHGTYNIEPIRDIGYRERYNRFLKNTCGNAYKATKDFQYIEMFVAFYDKFESKLQYDFKSLPSGIIGFQNIDLPNKEHAALYEKYPETTGKFFYVWTAEEIKGREARIQYQIKRMNERKVKEQRLEETSIEEKNVQKLTQDQVMFNDAWVLLDQVPWFRADQSKIVSLFRSSAALGNDKAQYNVNEFLRYFNECTSSSMGLHCSQQTPPPRFIK</sequence>